<accession>A0A2X3EIU3</accession>
<protein>
    <submittedName>
        <fullName evidence="1">N-methyl-L-tryptophan oxidase</fullName>
        <ecNumber evidence="1">1.5.3.-</ecNumber>
    </submittedName>
</protein>
<dbReference type="Gene3D" id="3.30.9.10">
    <property type="entry name" value="D-Amino Acid Oxidase, subunit A, domain 2"/>
    <property type="match status" value="1"/>
</dbReference>
<dbReference type="AlphaFoldDB" id="A0A2X3EIU3"/>
<evidence type="ECO:0000313" key="1">
    <source>
        <dbReference type="EMBL" id="SQC43832.1"/>
    </source>
</evidence>
<evidence type="ECO:0000313" key="2">
    <source>
        <dbReference type="Proteomes" id="UP000251721"/>
    </source>
</evidence>
<organism evidence="1 2">
    <name type="scientific">Klebsiella pneumoniae</name>
    <dbReference type="NCBI Taxonomy" id="573"/>
    <lineage>
        <taxon>Bacteria</taxon>
        <taxon>Pseudomonadati</taxon>
        <taxon>Pseudomonadota</taxon>
        <taxon>Gammaproteobacteria</taxon>
        <taxon>Enterobacterales</taxon>
        <taxon>Enterobacteriaceae</taxon>
        <taxon>Klebsiella/Raoultella group</taxon>
        <taxon>Klebsiella</taxon>
        <taxon>Klebsiella pneumoniae complex</taxon>
    </lineage>
</organism>
<gene>
    <name evidence="1" type="primary">solA_1</name>
    <name evidence="1" type="ORF">NCTC13465_02319</name>
</gene>
<reference evidence="1 2" key="1">
    <citation type="submission" date="2018-06" db="EMBL/GenBank/DDBJ databases">
        <authorList>
            <consortium name="Pathogen Informatics"/>
            <person name="Doyle S."/>
        </authorList>
    </citation>
    <scope>NUCLEOTIDE SEQUENCE [LARGE SCALE GENOMIC DNA]</scope>
    <source>
        <strain evidence="1 2">NCTC13465</strain>
    </source>
</reference>
<dbReference type="GO" id="GO:0016491">
    <property type="term" value="F:oxidoreductase activity"/>
    <property type="evidence" value="ECO:0007669"/>
    <property type="project" value="UniProtKB-KW"/>
</dbReference>
<name>A0A2X3EIU3_KLEPN</name>
<keyword evidence="1" id="KW-0560">Oxidoreductase</keyword>
<dbReference type="Proteomes" id="UP000251721">
    <property type="component" value="Unassembled WGS sequence"/>
</dbReference>
<proteinExistence type="predicted"/>
<sequence length="69" mass="7653">MLRAQQLWDELAEISGEAVFERTGVINLGPASSAFLANVAASARAFQLEVEELDAQAVMQRWPEIRPPR</sequence>
<dbReference type="EC" id="1.5.3.-" evidence="1"/>
<dbReference type="EMBL" id="UAWQ01000015">
    <property type="protein sequence ID" value="SQC43832.1"/>
    <property type="molecule type" value="Genomic_DNA"/>
</dbReference>